<keyword evidence="1 2" id="KW-0694">RNA-binding</keyword>
<dbReference type="EMBL" id="ASPP01026161">
    <property type="protein sequence ID" value="ETO07443.1"/>
    <property type="molecule type" value="Genomic_DNA"/>
</dbReference>
<proteinExistence type="predicted"/>
<organism evidence="5 6">
    <name type="scientific">Reticulomyxa filosa</name>
    <dbReference type="NCBI Taxonomy" id="46433"/>
    <lineage>
        <taxon>Eukaryota</taxon>
        <taxon>Sar</taxon>
        <taxon>Rhizaria</taxon>
        <taxon>Retaria</taxon>
        <taxon>Foraminifera</taxon>
        <taxon>Monothalamids</taxon>
        <taxon>Reticulomyxidae</taxon>
        <taxon>Reticulomyxa</taxon>
    </lineage>
</organism>
<name>X6LZV9_RETFI</name>
<dbReference type="PANTHER" id="PTHR48024">
    <property type="entry name" value="GEO13361P1-RELATED"/>
    <property type="match status" value="1"/>
</dbReference>
<sequence>FFFFFFKKKKKKKNHIHSFSKAEEAMTAIAAGRQTIDGREIRTDLAWKGRKSRGSSGPTNASQNAYNETFLSNFIDTTHNVSNVNTYANANTYANTNVGMNVANNINSPNNDNNNNNNNNNNSNNNNNNNNNNLNNINNMNNMSNSNNMNSINVNNNNNNNNNMKGNTSRIGAGFNSSLTSANNGGGVGLIGHTNRVNIELRRLFVASLSFKTTDEKLQKIFSQYGELEEAVIIRDRATGSSKGYGFVVFKTPQAAAAAVAQPEKVIDGRQIR</sequence>
<dbReference type="InterPro" id="IPR035979">
    <property type="entry name" value="RBD_domain_sf"/>
</dbReference>
<feature type="non-terminal residue" evidence="5">
    <location>
        <position position="1"/>
    </location>
</feature>
<feature type="region of interest" description="Disordered" evidence="3">
    <location>
        <begin position="101"/>
        <end position="152"/>
    </location>
</feature>
<dbReference type="SUPFAM" id="SSF54928">
    <property type="entry name" value="RNA-binding domain, RBD"/>
    <property type="match status" value="1"/>
</dbReference>
<evidence type="ECO:0000313" key="6">
    <source>
        <dbReference type="Proteomes" id="UP000023152"/>
    </source>
</evidence>
<evidence type="ECO:0000259" key="4">
    <source>
        <dbReference type="PROSITE" id="PS50102"/>
    </source>
</evidence>
<protein>
    <submittedName>
        <fullName evidence="5">RNA recognition motif-containing protein RRM</fullName>
    </submittedName>
</protein>
<reference evidence="5 6" key="1">
    <citation type="journal article" date="2013" name="Curr. Biol.">
        <title>The Genome of the Foraminiferan Reticulomyxa filosa.</title>
        <authorList>
            <person name="Glockner G."/>
            <person name="Hulsmann N."/>
            <person name="Schleicher M."/>
            <person name="Noegel A.A."/>
            <person name="Eichinger L."/>
            <person name="Gallinger C."/>
            <person name="Pawlowski J."/>
            <person name="Sierra R."/>
            <person name="Euteneuer U."/>
            <person name="Pillet L."/>
            <person name="Moustafa A."/>
            <person name="Platzer M."/>
            <person name="Groth M."/>
            <person name="Szafranski K."/>
            <person name="Schliwa M."/>
        </authorList>
    </citation>
    <scope>NUCLEOTIDE SEQUENCE [LARGE SCALE GENOMIC DNA]</scope>
</reference>
<dbReference type="PANTHER" id="PTHR48024:SF56">
    <property type="entry name" value="HETEROGENEOUS NUCLEAR RIBONUCLEOPROTEIN A0"/>
    <property type="match status" value="1"/>
</dbReference>
<keyword evidence="6" id="KW-1185">Reference proteome</keyword>
<dbReference type="Gene3D" id="3.30.70.330">
    <property type="match status" value="1"/>
</dbReference>
<dbReference type="GO" id="GO:0003723">
    <property type="term" value="F:RNA binding"/>
    <property type="evidence" value="ECO:0007669"/>
    <property type="project" value="UniProtKB-UniRule"/>
</dbReference>
<evidence type="ECO:0000313" key="5">
    <source>
        <dbReference type="EMBL" id="ETO07443.1"/>
    </source>
</evidence>
<dbReference type="Pfam" id="PF00076">
    <property type="entry name" value="RRM_1"/>
    <property type="match status" value="1"/>
</dbReference>
<accession>X6LZV9</accession>
<gene>
    <name evidence="5" type="ORF">RFI_29949</name>
</gene>
<comment type="caution">
    <text evidence="5">The sequence shown here is derived from an EMBL/GenBank/DDBJ whole genome shotgun (WGS) entry which is preliminary data.</text>
</comment>
<dbReference type="InterPro" id="IPR000504">
    <property type="entry name" value="RRM_dom"/>
</dbReference>
<dbReference type="Proteomes" id="UP000023152">
    <property type="component" value="Unassembled WGS sequence"/>
</dbReference>
<dbReference type="InterPro" id="IPR050886">
    <property type="entry name" value="RNA-binding_reg"/>
</dbReference>
<dbReference type="OrthoDB" id="1875751at2759"/>
<evidence type="ECO:0000256" key="3">
    <source>
        <dbReference type="SAM" id="MobiDB-lite"/>
    </source>
</evidence>
<feature type="domain" description="RRM" evidence="4">
    <location>
        <begin position="202"/>
        <end position="273"/>
    </location>
</feature>
<dbReference type="InterPro" id="IPR012677">
    <property type="entry name" value="Nucleotide-bd_a/b_plait_sf"/>
</dbReference>
<feature type="non-terminal residue" evidence="5">
    <location>
        <position position="273"/>
    </location>
</feature>
<dbReference type="AlphaFoldDB" id="X6LZV9"/>
<dbReference type="SMART" id="SM00360">
    <property type="entry name" value="RRM"/>
    <property type="match status" value="1"/>
</dbReference>
<dbReference type="PROSITE" id="PS50102">
    <property type="entry name" value="RRM"/>
    <property type="match status" value="1"/>
</dbReference>
<evidence type="ECO:0000256" key="2">
    <source>
        <dbReference type="PROSITE-ProRule" id="PRU00176"/>
    </source>
</evidence>
<evidence type="ECO:0000256" key="1">
    <source>
        <dbReference type="ARBA" id="ARBA00022884"/>
    </source>
</evidence>